<dbReference type="PROSITE" id="PS50093">
    <property type="entry name" value="PKD"/>
    <property type="match status" value="1"/>
</dbReference>
<evidence type="ECO:0000256" key="4">
    <source>
        <dbReference type="ARBA" id="ARBA00023065"/>
    </source>
</evidence>
<proteinExistence type="predicted"/>
<dbReference type="InterPro" id="IPR000601">
    <property type="entry name" value="PKD_dom"/>
</dbReference>
<dbReference type="Gene3D" id="2.60.40.2030">
    <property type="match status" value="2"/>
</dbReference>
<keyword evidence="7" id="KW-1185">Reference proteome</keyword>
<gene>
    <name evidence="6" type="ORF">ACFPGP_12520</name>
</gene>
<dbReference type="Pfam" id="PF03160">
    <property type="entry name" value="Calx-beta"/>
    <property type="match status" value="2"/>
</dbReference>
<dbReference type="Pfam" id="PF18911">
    <property type="entry name" value="PKD_4"/>
    <property type="match status" value="1"/>
</dbReference>
<dbReference type="InterPro" id="IPR038081">
    <property type="entry name" value="CalX-like_sf"/>
</dbReference>
<keyword evidence="4" id="KW-0813">Transport</keyword>
<dbReference type="EMBL" id="JBHSKD010000012">
    <property type="protein sequence ID" value="MFC5177503.1"/>
    <property type="molecule type" value="Genomic_DNA"/>
</dbReference>
<accession>A0ABW0BKF3</accession>
<evidence type="ECO:0000313" key="6">
    <source>
        <dbReference type="EMBL" id="MFC5177503.1"/>
    </source>
</evidence>
<comment type="caution">
    <text evidence="6">The sequence shown here is derived from an EMBL/GenBank/DDBJ whole genome shotgun (WGS) entry which is preliminary data.</text>
</comment>
<dbReference type="InterPro" id="IPR003644">
    <property type="entry name" value="Calx_beta"/>
</dbReference>
<dbReference type="PANTHER" id="PTHR11878">
    <property type="entry name" value="SODIUM/CALCIUM EXCHANGER"/>
    <property type="match status" value="1"/>
</dbReference>
<protein>
    <submittedName>
        <fullName evidence="6">Calx-beta domain-containing protein</fullName>
    </submittedName>
</protein>
<reference evidence="7" key="1">
    <citation type="journal article" date="2019" name="Int. J. Syst. Evol. Microbiol.">
        <title>The Global Catalogue of Microorganisms (GCM) 10K type strain sequencing project: providing services to taxonomists for standard genome sequencing and annotation.</title>
        <authorList>
            <consortium name="The Broad Institute Genomics Platform"/>
            <consortium name="The Broad Institute Genome Sequencing Center for Infectious Disease"/>
            <person name="Wu L."/>
            <person name="Ma J."/>
        </authorList>
    </citation>
    <scope>NUCLEOTIDE SEQUENCE [LARGE SCALE GENOMIC DNA]</scope>
    <source>
        <strain evidence="7">DFY41</strain>
    </source>
</reference>
<evidence type="ECO:0000313" key="7">
    <source>
        <dbReference type="Proteomes" id="UP001596087"/>
    </source>
</evidence>
<evidence type="ECO:0000256" key="2">
    <source>
        <dbReference type="ARBA" id="ARBA00022737"/>
    </source>
</evidence>
<dbReference type="Proteomes" id="UP001596087">
    <property type="component" value="Unassembled WGS sequence"/>
</dbReference>
<dbReference type="SMART" id="SM00089">
    <property type="entry name" value="PKD"/>
    <property type="match status" value="1"/>
</dbReference>
<dbReference type="InterPro" id="IPR022409">
    <property type="entry name" value="PKD/Chitinase_dom"/>
</dbReference>
<sequence>MAQDAAPSPASCVNVSIAPGDSPGGGYLPLSLFGIAPISGVGDDSITNFNVPAFSYNGISYTRLGVSSNGYLQVGGGTTTTFINTAFPSPDDLDGLLAPFWTDLNPGIGGALRVGTLTDGVDTWIVVDWEAVREFSAPRLNSFEVWIGIEGDANPGEDVTYAYGTIEGNGDGGFLTVGAENNTGTAGQMAYYNGVGTLPTLGTQLRVTTGGGRPIADFTATPTAGASPLHVDFDGTASRDDGSVASYAWDFGDGATATGATTSHDYAAGSYTASLTVTDNDGGTCAATRTVVASGPFSINDVSVNESAGTATFTVSREGGTEAASVDVEAVAGTASTPDDFSFATTTVDFAPGETSRTVDVAIVQDAVDENLETYTLNLTRPVGGAIADGSGLGTIVDDDPPVQISVSDATVVEPDSGTRNLRFKVNLSGASGRTVTVRAVTADGSAQAPSDYYAKSVKLTFQPGQITKTVYVAVRGDWRREPNETLFLLLTRPTNATLADPSGTGGIINDD</sequence>
<dbReference type="PROSITE" id="PS01151">
    <property type="entry name" value="FIMBRIAL_USHER"/>
    <property type="match status" value="1"/>
</dbReference>
<dbReference type="InterPro" id="IPR035986">
    <property type="entry name" value="PKD_dom_sf"/>
</dbReference>
<dbReference type="CDD" id="cd00146">
    <property type="entry name" value="PKD"/>
    <property type="match status" value="1"/>
</dbReference>
<evidence type="ECO:0000256" key="3">
    <source>
        <dbReference type="ARBA" id="ARBA00022837"/>
    </source>
</evidence>
<keyword evidence="3" id="KW-0106">Calcium</keyword>
<dbReference type="RefSeq" id="WP_378590583.1">
    <property type="nucleotide sequence ID" value="NZ_JBHSKD010000012.1"/>
</dbReference>
<keyword evidence="1" id="KW-0732">Signal</keyword>
<keyword evidence="4" id="KW-0406">Ion transport</keyword>
<evidence type="ECO:0000256" key="1">
    <source>
        <dbReference type="ARBA" id="ARBA00022729"/>
    </source>
</evidence>
<dbReference type="PANTHER" id="PTHR11878:SF65">
    <property type="entry name" value="NA_CA-EXCHANGE PROTEIN, ISOFORM G"/>
    <property type="match status" value="1"/>
</dbReference>
<dbReference type="InterPro" id="IPR013783">
    <property type="entry name" value="Ig-like_fold"/>
</dbReference>
<evidence type="ECO:0000259" key="5">
    <source>
        <dbReference type="PROSITE" id="PS50093"/>
    </source>
</evidence>
<dbReference type="Gene3D" id="2.60.40.10">
    <property type="entry name" value="Immunoglobulins"/>
    <property type="match status" value="1"/>
</dbReference>
<dbReference type="SUPFAM" id="SSF49299">
    <property type="entry name" value="PKD domain"/>
    <property type="match status" value="1"/>
</dbReference>
<feature type="domain" description="PKD" evidence="5">
    <location>
        <begin position="214"/>
        <end position="291"/>
    </location>
</feature>
<dbReference type="InterPro" id="IPR051171">
    <property type="entry name" value="CaCA"/>
</dbReference>
<dbReference type="SMART" id="SM00237">
    <property type="entry name" value="Calx_beta"/>
    <property type="match status" value="2"/>
</dbReference>
<dbReference type="SUPFAM" id="SSF141072">
    <property type="entry name" value="CalX-like"/>
    <property type="match status" value="2"/>
</dbReference>
<keyword evidence="2" id="KW-0677">Repeat</keyword>
<organism evidence="6 7">
    <name type="scientific">Nocardioides taihuensis</name>
    <dbReference type="NCBI Taxonomy" id="1835606"/>
    <lineage>
        <taxon>Bacteria</taxon>
        <taxon>Bacillati</taxon>
        <taxon>Actinomycetota</taxon>
        <taxon>Actinomycetes</taxon>
        <taxon>Propionibacteriales</taxon>
        <taxon>Nocardioidaceae</taxon>
        <taxon>Nocardioides</taxon>
    </lineage>
</organism>
<dbReference type="InterPro" id="IPR018030">
    <property type="entry name" value="Fimbrial_membr_usher_CS"/>
</dbReference>
<name>A0ABW0BKF3_9ACTN</name>